<protein>
    <recommendedName>
        <fullName evidence="4">Secreted protein</fullName>
    </recommendedName>
</protein>
<name>A0A6V8L4U3_9ACTN</name>
<dbReference type="RefSeq" id="WP_173076789.1">
    <property type="nucleotide sequence ID" value="NZ_BAABJB010000002.1"/>
</dbReference>
<feature type="signal peptide" evidence="1">
    <location>
        <begin position="1"/>
        <end position="27"/>
    </location>
</feature>
<dbReference type="EMBL" id="BLPG01000001">
    <property type="protein sequence ID" value="GFJ89146.1"/>
    <property type="molecule type" value="Genomic_DNA"/>
</dbReference>
<dbReference type="AlphaFoldDB" id="A0A6V8L4U3"/>
<keyword evidence="3" id="KW-1185">Reference proteome</keyword>
<evidence type="ECO:0000313" key="2">
    <source>
        <dbReference type="EMBL" id="GFJ89146.1"/>
    </source>
</evidence>
<organism evidence="2 3">
    <name type="scientific">Phytohabitans rumicis</name>
    <dbReference type="NCBI Taxonomy" id="1076125"/>
    <lineage>
        <taxon>Bacteria</taxon>
        <taxon>Bacillati</taxon>
        <taxon>Actinomycetota</taxon>
        <taxon>Actinomycetes</taxon>
        <taxon>Micromonosporales</taxon>
        <taxon>Micromonosporaceae</taxon>
    </lineage>
</organism>
<gene>
    <name evidence="2" type="ORF">Prum_027880</name>
</gene>
<evidence type="ECO:0000313" key="3">
    <source>
        <dbReference type="Proteomes" id="UP000482960"/>
    </source>
</evidence>
<proteinExistence type="predicted"/>
<reference evidence="2 3" key="2">
    <citation type="submission" date="2020-03" db="EMBL/GenBank/DDBJ databases">
        <authorList>
            <person name="Ichikawa N."/>
            <person name="Kimura A."/>
            <person name="Kitahashi Y."/>
            <person name="Uohara A."/>
        </authorList>
    </citation>
    <scope>NUCLEOTIDE SEQUENCE [LARGE SCALE GENOMIC DNA]</scope>
    <source>
        <strain evidence="2 3">NBRC 108638</strain>
    </source>
</reference>
<dbReference type="Proteomes" id="UP000482960">
    <property type="component" value="Unassembled WGS sequence"/>
</dbReference>
<accession>A0A6V8L4U3</accession>
<sequence>MRIKTIVGLAFAGTAAAVVVAGGAAYAADETGSDRDVRITNQQEDCPEKSGESSEAGL</sequence>
<comment type="caution">
    <text evidence="2">The sequence shown here is derived from an EMBL/GenBank/DDBJ whole genome shotgun (WGS) entry which is preliminary data.</text>
</comment>
<reference evidence="2 3" key="1">
    <citation type="submission" date="2020-03" db="EMBL/GenBank/DDBJ databases">
        <title>Whole genome shotgun sequence of Phytohabitans rumicis NBRC 108638.</title>
        <authorList>
            <person name="Komaki H."/>
            <person name="Tamura T."/>
        </authorList>
    </citation>
    <scope>NUCLEOTIDE SEQUENCE [LARGE SCALE GENOMIC DNA]</scope>
    <source>
        <strain evidence="2 3">NBRC 108638</strain>
    </source>
</reference>
<evidence type="ECO:0008006" key="4">
    <source>
        <dbReference type="Google" id="ProtNLM"/>
    </source>
</evidence>
<feature type="chain" id="PRO_5028876311" description="Secreted protein" evidence="1">
    <location>
        <begin position="28"/>
        <end position="58"/>
    </location>
</feature>
<evidence type="ECO:0000256" key="1">
    <source>
        <dbReference type="SAM" id="SignalP"/>
    </source>
</evidence>
<keyword evidence="1" id="KW-0732">Signal</keyword>